<evidence type="ECO:0000313" key="3">
    <source>
        <dbReference type="WBParaSite" id="BTMF_0000282601-mRNA-1"/>
    </source>
</evidence>
<reference evidence="1 2" key="2">
    <citation type="submission" date="2018-11" db="EMBL/GenBank/DDBJ databases">
        <authorList>
            <consortium name="Pathogen Informatics"/>
        </authorList>
    </citation>
    <scope>NUCLEOTIDE SEQUENCE [LARGE SCALE GENOMIC DNA]</scope>
</reference>
<name>A0A0R3Q918_9BILA</name>
<dbReference type="WBParaSite" id="BTMF_0000282601-mRNA-1">
    <property type="protein sequence ID" value="BTMF_0000282601-mRNA-1"/>
    <property type="gene ID" value="BTMF_0000282601"/>
</dbReference>
<evidence type="ECO:0000313" key="2">
    <source>
        <dbReference type="Proteomes" id="UP000280834"/>
    </source>
</evidence>
<gene>
    <name evidence="1" type="ORF">BTMF_LOCUS2150</name>
</gene>
<organism evidence="3">
    <name type="scientific">Brugia timori</name>
    <dbReference type="NCBI Taxonomy" id="42155"/>
    <lineage>
        <taxon>Eukaryota</taxon>
        <taxon>Metazoa</taxon>
        <taxon>Ecdysozoa</taxon>
        <taxon>Nematoda</taxon>
        <taxon>Chromadorea</taxon>
        <taxon>Rhabditida</taxon>
        <taxon>Spirurina</taxon>
        <taxon>Spiruromorpha</taxon>
        <taxon>Filarioidea</taxon>
        <taxon>Onchocercidae</taxon>
        <taxon>Brugia</taxon>
    </lineage>
</organism>
<dbReference type="AlphaFoldDB" id="A0A0R3Q918"/>
<reference evidence="3" key="1">
    <citation type="submission" date="2017-02" db="UniProtKB">
        <authorList>
            <consortium name="WormBaseParasite"/>
        </authorList>
    </citation>
    <scope>IDENTIFICATION</scope>
</reference>
<evidence type="ECO:0000313" key="1">
    <source>
        <dbReference type="EMBL" id="VDO11876.1"/>
    </source>
</evidence>
<dbReference type="Proteomes" id="UP000280834">
    <property type="component" value="Unassembled WGS sequence"/>
</dbReference>
<dbReference type="EMBL" id="UZAG01001690">
    <property type="protein sequence ID" value="VDO11876.1"/>
    <property type="molecule type" value="Genomic_DNA"/>
</dbReference>
<proteinExistence type="predicted"/>
<accession>A0A0R3Q918</accession>
<protein>
    <submittedName>
        <fullName evidence="3">Phage protein</fullName>
    </submittedName>
</protein>
<sequence length="93" mass="11154">MDTRGKLFVNIWIKHFSQLGIQLIRDRCHNGIKMPNLVYFVTGEFIQYQQFSNSEWMWYAWKVSNSSDVIQYVSKYYKPSVTYADFAQDVRLI</sequence>
<keyword evidence="2" id="KW-1185">Reference proteome</keyword>